<feature type="domain" description="Cytochrome c" evidence="8">
    <location>
        <begin position="189"/>
        <end position="280"/>
    </location>
</feature>
<dbReference type="GO" id="GO:0009055">
    <property type="term" value="F:electron transfer activity"/>
    <property type="evidence" value="ECO:0007669"/>
    <property type="project" value="InterPro"/>
</dbReference>
<dbReference type="InterPro" id="IPR036909">
    <property type="entry name" value="Cyt_c-like_dom_sf"/>
</dbReference>
<dbReference type="InterPro" id="IPR009056">
    <property type="entry name" value="Cyt_c-like_dom"/>
</dbReference>
<keyword evidence="5 6" id="KW-0408">Iron</keyword>
<keyword evidence="1" id="KW-0813">Transport</keyword>
<evidence type="ECO:0000313" key="10">
    <source>
        <dbReference type="Proteomes" id="UP000494183"/>
    </source>
</evidence>
<evidence type="ECO:0000256" key="4">
    <source>
        <dbReference type="ARBA" id="ARBA00022982"/>
    </source>
</evidence>
<dbReference type="AlphaFoldDB" id="A0A6S7F3D0"/>
<evidence type="ECO:0000256" key="1">
    <source>
        <dbReference type="ARBA" id="ARBA00022448"/>
    </source>
</evidence>
<evidence type="ECO:0000256" key="3">
    <source>
        <dbReference type="ARBA" id="ARBA00022723"/>
    </source>
</evidence>
<dbReference type="Gene3D" id="1.10.760.10">
    <property type="entry name" value="Cytochrome c-like domain"/>
    <property type="match status" value="2"/>
</dbReference>
<reference evidence="9 10" key="1">
    <citation type="submission" date="2020-04" db="EMBL/GenBank/DDBJ databases">
        <authorList>
            <person name="De Canck E."/>
        </authorList>
    </citation>
    <scope>NUCLEOTIDE SEQUENCE [LARGE SCALE GENOMIC DNA]</scope>
    <source>
        <strain evidence="9 10">LMG 6000</strain>
    </source>
</reference>
<dbReference type="OrthoDB" id="9765171at2"/>
<gene>
    <name evidence="9" type="ORF">LMG6000_03509</name>
</gene>
<dbReference type="GO" id="GO:0020037">
    <property type="term" value="F:heme binding"/>
    <property type="evidence" value="ECO:0007669"/>
    <property type="project" value="InterPro"/>
</dbReference>
<evidence type="ECO:0000256" key="5">
    <source>
        <dbReference type="ARBA" id="ARBA00023004"/>
    </source>
</evidence>
<name>A0A6S7F3D0_9BURK</name>
<evidence type="ECO:0000256" key="6">
    <source>
        <dbReference type="PROSITE-ProRule" id="PRU00433"/>
    </source>
</evidence>
<organism evidence="9 10">
    <name type="scientific">Achromobacter insolitus</name>
    <dbReference type="NCBI Taxonomy" id="217204"/>
    <lineage>
        <taxon>Bacteria</taxon>
        <taxon>Pseudomonadati</taxon>
        <taxon>Pseudomonadota</taxon>
        <taxon>Betaproteobacteria</taxon>
        <taxon>Burkholderiales</taxon>
        <taxon>Alcaligenaceae</taxon>
        <taxon>Achromobacter</taxon>
    </lineage>
</organism>
<feature type="region of interest" description="Disordered" evidence="7">
    <location>
        <begin position="168"/>
        <end position="188"/>
    </location>
</feature>
<dbReference type="PANTHER" id="PTHR37823">
    <property type="entry name" value="CYTOCHROME C-553-LIKE"/>
    <property type="match status" value="1"/>
</dbReference>
<evidence type="ECO:0000259" key="8">
    <source>
        <dbReference type="PROSITE" id="PS51007"/>
    </source>
</evidence>
<dbReference type="Proteomes" id="UP000494183">
    <property type="component" value="Unassembled WGS sequence"/>
</dbReference>
<sequence length="283" mass="30052">MKSWKVAGLTILACAATGAALGGAMVVFGWYDVSATGSHTVVVHEVLDVAQTRSVQRRAAGIQVPDLDEPRKAREGYGLFQKHCVQCHGAPGIAPEPYALGLNPAPAALVATARDRTAADIYWIIQQGIKMTGMPAWQYRLTDADIWNIVAFMRVLPTLSPADYRNWDKGNEQEPGLEAATPVPATRAGDPVAGRAALQQHLCATCHVIPGIAGARHHVGPSLAGIAQRPYIAGGVPNTPASMERWLRDPAAFKPGTAMPDLGLGAQEARDIAAFLYTLPPVD</sequence>
<keyword evidence="4" id="KW-0249">Electron transport</keyword>
<evidence type="ECO:0000313" key="9">
    <source>
        <dbReference type="EMBL" id="CAB3933974.1"/>
    </source>
</evidence>
<evidence type="ECO:0000256" key="7">
    <source>
        <dbReference type="SAM" id="MobiDB-lite"/>
    </source>
</evidence>
<dbReference type="PANTHER" id="PTHR37823:SF1">
    <property type="entry name" value="CYTOCHROME C-553-LIKE"/>
    <property type="match status" value="1"/>
</dbReference>
<dbReference type="Pfam" id="PF00034">
    <property type="entry name" value="Cytochrom_C"/>
    <property type="match status" value="1"/>
</dbReference>
<dbReference type="PROSITE" id="PS51007">
    <property type="entry name" value="CYTC"/>
    <property type="match status" value="2"/>
</dbReference>
<dbReference type="InterPro" id="IPR051811">
    <property type="entry name" value="Cytochrome_c550/c551-like"/>
</dbReference>
<dbReference type="GO" id="GO:0046872">
    <property type="term" value="F:metal ion binding"/>
    <property type="evidence" value="ECO:0007669"/>
    <property type="project" value="UniProtKB-KW"/>
</dbReference>
<keyword evidence="2 6" id="KW-0349">Heme</keyword>
<evidence type="ECO:0000256" key="2">
    <source>
        <dbReference type="ARBA" id="ARBA00022617"/>
    </source>
</evidence>
<feature type="domain" description="Cytochrome c" evidence="8">
    <location>
        <begin position="71"/>
        <end position="157"/>
    </location>
</feature>
<accession>A0A6S7F3D0</accession>
<proteinExistence type="predicted"/>
<dbReference type="SUPFAM" id="SSF46626">
    <property type="entry name" value="Cytochrome c"/>
    <property type="match status" value="2"/>
</dbReference>
<dbReference type="EMBL" id="CADILH010000005">
    <property type="protein sequence ID" value="CAB3933974.1"/>
    <property type="molecule type" value="Genomic_DNA"/>
</dbReference>
<dbReference type="RefSeq" id="WP_063960738.1">
    <property type="nucleotide sequence ID" value="NZ_CADILH010000005.1"/>
</dbReference>
<keyword evidence="10" id="KW-1185">Reference proteome</keyword>
<dbReference type="Pfam" id="PF13442">
    <property type="entry name" value="Cytochrome_CBB3"/>
    <property type="match status" value="1"/>
</dbReference>
<protein>
    <recommendedName>
        <fullName evidence="8">Cytochrome c domain-containing protein</fullName>
    </recommendedName>
</protein>
<keyword evidence="3 6" id="KW-0479">Metal-binding</keyword>